<keyword evidence="6 8" id="KW-1133">Transmembrane helix</keyword>
<feature type="transmembrane region" description="Helical" evidence="8">
    <location>
        <begin position="31"/>
        <end position="56"/>
    </location>
</feature>
<dbReference type="Gene3D" id="1.20.1720.10">
    <property type="entry name" value="Multidrug resistance protein D"/>
    <property type="match status" value="1"/>
</dbReference>
<reference evidence="10 11" key="1">
    <citation type="submission" date="2019-10" db="EMBL/GenBank/DDBJ databases">
        <title>Nocardia macrotermitis sp. nov. and Nocardia aurantia sp. nov., isolated from the gut of fungus growing-termite Macrotermes natalensis.</title>
        <authorList>
            <person name="Benndorf R."/>
            <person name="Schwitalla J."/>
            <person name="Martin K."/>
            <person name="De Beer W."/>
            <person name="Kaster A.-K."/>
            <person name="Vollmers J."/>
            <person name="Poulsen M."/>
            <person name="Beemelmanns C."/>
        </authorList>
    </citation>
    <scope>NUCLEOTIDE SEQUENCE [LARGE SCALE GENOMIC DNA]</scope>
    <source>
        <strain evidence="10 11">RB56</strain>
    </source>
</reference>
<feature type="transmembrane region" description="Helical" evidence="8">
    <location>
        <begin position="318"/>
        <end position="338"/>
    </location>
</feature>
<dbReference type="PANTHER" id="PTHR42718:SF9">
    <property type="entry name" value="MAJOR FACILITATOR SUPERFAMILY MULTIDRUG TRANSPORTER MFSC"/>
    <property type="match status" value="1"/>
</dbReference>
<keyword evidence="3" id="KW-0813">Transport</keyword>
<accession>A0A7K0DRY2</accession>
<dbReference type="Proteomes" id="UP000431401">
    <property type="component" value="Unassembled WGS sequence"/>
</dbReference>
<comment type="similarity">
    <text evidence="2">Belongs to the major facilitator superfamily. EmrB family.</text>
</comment>
<keyword evidence="11" id="KW-1185">Reference proteome</keyword>
<evidence type="ECO:0000256" key="7">
    <source>
        <dbReference type="ARBA" id="ARBA00023136"/>
    </source>
</evidence>
<organism evidence="10 11">
    <name type="scientific">Nocardia aurantia</name>
    <dbReference type="NCBI Taxonomy" id="2585199"/>
    <lineage>
        <taxon>Bacteria</taxon>
        <taxon>Bacillati</taxon>
        <taxon>Actinomycetota</taxon>
        <taxon>Actinomycetes</taxon>
        <taxon>Mycobacteriales</taxon>
        <taxon>Nocardiaceae</taxon>
        <taxon>Nocardia</taxon>
    </lineage>
</organism>
<evidence type="ECO:0000256" key="8">
    <source>
        <dbReference type="SAM" id="Phobius"/>
    </source>
</evidence>
<name>A0A7K0DRY2_9NOCA</name>
<dbReference type="PROSITE" id="PS50850">
    <property type="entry name" value="MFS"/>
    <property type="match status" value="1"/>
</dbReference>
<feature type="domain" description="Major facilitator superfamily (MFS) profile" evidence="9">
    <location>
        <begin position="30"/>
        <end position="472"/>
    </location>
</feature>
<dbReference type="GO" id="GO:0005886">
    <property type="term" value="C:plasma membrane"/>
    <property type="evidence" value="ECO:0007669"/>
    <property type="project" value="UniProtKB-SubCell"/>
</dbReference>
<keyword evidence="5 8" id="KW-0812">Transmembrane</keyword>
<feature type="transmembrane region" description="Helical" evidence="8">
    <location>
        <begin position="154"/>
        <end position="179"/>
    </location>
</feature>
<dbReference type="AlphaFoldDB" id="A0A7K0DRY2"/>
<proteinExistence type="inferred from homology"/>
<evidence type="ECO:0000256" key="2">
    <source>
        <dbReference type="ARBA" id="ARBA00008537"/>
    </source>
</evidence>
<evidence type="ECO:0000256" key="5">
    <source>
        <dbReference type="ARBA" id="ARBA00022692"/>
    </source>
</evidence>
<evidence type="ECO:0000256" key="4">
    <source>
        <dbReference type="ARBA" id="ARBA00022475"/>
    </source>
</evidence>
<protein>
    <submittedName>
        <fullName evidence="10">Multidrug resistance protein Stp</fullName>
    </submittedName>
</protein>
<feature type="transmembrane region" description="Helical" evidence="8">
    <location>
        <begin position="350"/>
        <end position="367"/>
    </location>
</feature>
<feature type="transmembrane region" description="Helical" evidence="8">
    <location>
        <begin position="287"/>
        <end position="306"/>
    </location>
</feature>
<dbReference type="OrthoDB" id="5315310at2"/>
<evidence type="ECO:0000256" key="6">
    <source>
        <dbReference type="ARBA" id="ARBA00022989"/>
    </source>
</evidence>
<gene>
    <name evidence="10" type="primary">stp_7</name>
    <name evidence="10" type="ORF">NRB56_41090</name>
</gene>
<comment type="subcellular location">
    <subcellularLocation>
        <location evidence="1">Cell membrane</location>
        <topology evidence="1">Multi-pass membrane protein</topology>
    </subcellularLocation>
</comment>
<sequence>MDGITHRLYRPVVTSVPLADTRAHTADRLTLAAVTGGQFLAVLSSTAVGVALPTIGHDLGSGPTTAEWIVNAYVLVYASLMVAGGGLGDRYGRKGAFLLGVTMFGVGALIAGLAPSVPILLAGRVIQGLGPALLVPSSLAIVRATFHDERQRAVAIGLWSTSSGLGMAIGPVVGGIVVAEFGWRWVLLLNVPLAAVVVGAAALAVPRLPRAAAEHGFDWVAAPLTTVAIGALAFGLIEGQQYGWSSTPALSAFVLAAATAVAFLAWERRRAEPLVDIGLFRNPAFAAANLAGLVVFFAFIGLVVYLSAYFQQLQGHSAIRAGFDVCAIGVAFALAAPISGRLVGRFGPRPPMVAGLLLGGAAVLGLLRLQQDTSLGSIWWILALGGFGIGLSLTPMTATAVAAVQQHRTGMASAVHNALRQVGQVLGVAVLGALAYQGSGLGIDGLHHAFALAGITMLLTAFVAAVALRAAPRPE</sequence>
<feature type="transmembrane region" description="Helical" evidence="8">
    <location>
        <begin position="449"/>
        <end position="471"/>
    </location>
</feature>
<evidence type="ECO:0000256" key="1">
    <source>
        <dbReference type="ARBA" id="ARBA00004651"/>
    </source>
</evidence>
<dbReference type="Pfam" id="PF07690">
    <property type="entry name" value="MFS_1"/>
    <property type="match status" value="1"/>
</dbReference>
<feature type="transmembrane region" description="Helical" evidence="8">
    <location>
        <begin position="217"/>
        <end position="237"/>
    </location>
</feature>
<dbReference type="InterPro" id="IPR036259">
    <property type="entry name" value="MFS_trans_sf"/>
</dbReference>
<evidence type="ECO:0000259" key="9">
    <source>
        <dbReference type="PROSITE" id="PS50850"/>
    </source>
</evidence>
<dbReference type="InterPro" id="IPR020846">
    <property type="entry name" value="MFS_dom"/>
</dbReference>
<dbReference type="InterPro" id="IPR011701">
    <property type="entry name" value="MFS"/>
</dbReference>
<feature type="transmembrane region" description="Helical" evidence="8">
    <location>
        <begin position="379"/>
        <end position="404"/>
    </location>
</feature>
<feature type="transmembrane region" description="Helical" evidence="8">
    <location>
        <begin position="185"/>
        <end position="205"/>
    </location>
</feature>
<dbReference type="InterPro" id="IPR004638">
    <property type="entry name" value="EmrB-like"/>
</dbReference>
<keyword evidence="7 8" id="KW-0472">Membrane</keyword>
<dbReference type="GO" id="GO:0022857">
    <property type="term" value="F:transmembrane transporter activity"/>
    <property type="evidence" value="ECO:0007669"/>
    <property type="project" value="InterPro"/>
</dbReference>
<dbReference type="CDD" id="cd17321">
    <property type="entry name" value="MFS_MMR_MDR_like"/>
    <property type="match status" value="1"/>
</dbReference>
<feature type="transmembrane region" description="Helical" evidence="8">
    <location>
        <begin position="425"/>
        <end position="443"/>
    </location>
</feature>
<keyword evidence="4" id="KW-1003">Cell membrane</keyword>
<feature type="transmembrane region" description="Helical" evidence="8">
    <location>
        <begin position="68"/>
        <end position="88"/>
    </location>
</feature>
<dbReference type="EMBL" id="WEGI01000009">
    <property type="protein sequence ID" value="MQY28525.1"/>
    <property type="molecule type" value="Genomic_DNA"/>
</dbReference>
<feature type="transmembrane region" description="Helical" evidence="8">
    <location>
        <begin position="249"/>
        <end position="266"/>
    </location>
</feature>
<dbReference type="Gene3D" id="1.20.1250.20">
    <property type="entry name" value="MFS general substrate transporter like domains"/>
    <property type="match status" value="1"/>
</dbReference>
<evidence type="ECO:0000256" key="3">
    <source>
        <dbReference type="ARBA" id="ARBA00022448"/>
    </source>
</evidence>
<feature type="transmembrane region" description="Helical" evidence="8">
    <location>
        <begin position="121"/>
        <end position="142"/>
    </location>
</feature>
<evidence type="ECO:0000313" key="10">
    <source>
        <dbReference type="EMBL" id="MQY28525.1"/>
    </source>
</evidence>
<comment type="caution">
    <text evidence="10">The sequence shown here is derived from an EMBL/GenBank/DDBJ whole genome shotgun (WGS) entry which is preliminary data.</text>
</comment>
<dbReference type="SUPFAM" id="SSF103473">
    <property type="entry name" value="MFS general substrate transporter"/>
    <property type="match status" value="1"/>
</dbReference>
<evidence type="ECO:0000313" key="11">
    <source>
        <dbReference type="Proteomes" id="UP000431401"/>
    </source>
</evidence>
<dbReference type="PANTHER" id="PTHR42718">
    <property type="entry name" value="MAJOR FACILITATOR SUPERFAMILY MULTIDRUG TRANSPORTER MFSC"/>
    <property type="match status" value="1"/>
</dbReference>
<dbReference type="NCBIfam" id="TIGR00711">
    <property type="entry name" value="efflux_EmrB"/>
    <property type="match status" value="1"/>
</dbReference>
<feature type="transmembrane region" description="Helical" evidence="8">
    <location>
        <begin position="95"/>
        <end position="115"/>
    </location>
</feature>